<evidence type="ECO:0008006" key="2">
    <source>
        <dbReference type="Google" id="ProtNLM"/>
    </source>
</evidence>
<dbReference type="SUPFAM" id="SSF52402">
    <property type="entry name" value="Adenine nucleotide alpha hydrolases-like"/>
    <property type="match status" value="1"/>
</dbReference>
<evidence type="ECO:0000313" key="1">
    <source>
        <dbReference type="EMBL" id="GAI16390.1"/>
    </source>
</evidence>
<organism evidence="1">
    <name type="scientific">marine sediment metagenome</name>
    <dbReference type="NCBI Taxonomy" id="412755"/>
    <lineage>
        <taxon>unclassified sequences</taxon>
        <taxon>metagenomes</taxon>
        <taxon>ecological metagenomes</taxon>
    </lineage>
</organism>
<protein>
    <recommendedName>
        <fullName evidence="2">UspA domain-containing protein</fullName>
    </recommendedName>
</protein>
<feature type="non-terminal residue" evidence="1">
    <location>
        <position position="1"/>
    </location>
</feature>
<dbReference type="InterPro" id="IPR014729">
    <property type="entry name" value="Rossmann-like_a/b/a_fold"/>
</dbReference>
<reference evidence="1" key="1">
    <citation type="journal article" date="2014" name="Front. Microbiol.">
        <title>High frequency of phylogenetically diverse reductive dehalogenase-homologous genes in deep subseafloor sedimentary metagenomes.</title>
        <authorList>
            <person name="Kawai M."/>
            <person name="Futagami T."/>
            <person name="Toyoda A."/>
            <person name="Takaki Y."/>
            <person name="Nishi S."/>
            <person name="Hori S."/>
            <person name="Arai W."/>
            <person name="Tsubouchi T."/>
            <person name="Morono Y."/>
            <person name="Uchiyama I."/>
            <person name="Ito T."/>
            <person name="Fujiyama A."/>
            <person name="Inagaki F."/>
            <person name="Takami H."/>
        </authorList>
    </citation>
    <scope>NUCLEOTIDE SEQUENCE</scope>
    <source>
        <strain evidence="1">Expedition CK06-06</strain>
    </source>
</reference>
<gene>
    <name evidence="1" type="ORF">S06H3_13780</name>
</gene>
<accession>X1MNX5</accession>
<dbReference type="AlphaFoldDB" id="X1MNX5"/>
<name>X1MNX5_9ZZZZ</name>
<dbReference type="EMBL" id="BARV01006726">
    <property type="protein sequence ID" value="GAI16390.1"/>
    <property type="molecule type" value="Genomic_DNA"/>
</dbReference>
<proteinExistence type="predicted"/>
<dbReference type="Gene3D" id="3.40.50.620">
    <property type="entry name" value="HUPs"/>
    <property type="match status" value="1"/>
</dbReference>
<comment type="caution">
    <text evidence="1">The sequence shown here is derived from an EMBL/GenBank/DDBJ whole genome shotgun (WGS) entry which is preliminary data.</text>
</comment>
<sequence>KFKKVILVLTEDTDQMIISQAVKLCKKFKSKLFVLFIIETNKVARLARLTHQKTDTLNQEIEEGGWKLLYLIEDEAVENDVWTSLHLENGNLMDVIKKYIEAYDINIVLTKRKDETQIIFVSSPVPVIGL</sequence>